<keyword evidence="3" id="KW-1185">Reference proteome</keyword>
<sequence length="110" mass="13030">MKIYCKIQDPTLGKEEEQMEKHFRRKLRLYKDKMFVKRKMAQRVAESAQRRTILFRTHFSYKRCQKYRAIIILAVITERKENGTKNIKARGTAEAAKEKYESPGRCGSAN</sequence>
<dbReference type="Proteomes" id="UP001642487">
    <property type="component" value="Chromosome 5"/>
</dbReference>
<reference evidence="2 3" key="1">
    <citation type="submission" date="2024-03" db="EMBL/GenBank/DDBJ databases">
        <authorList>
            <person name="Gkanogiannis A."/>
            <person name="Becerra Lopez-Lavalle L."/>
        </authorList>
    </citation>
    <scope>NUCLEOTIDE SEQUENCE [LARGE SCALE GENOMIC DNA]</scope>
</reference>
<name>A0ABP0YQC8_9ROSI</name>
<proteinExistence type="predicted"/>
<accession>A0ABP0YQC8</accession>
<evidence type="ECO:0000256" key="1">
    <source>
        <dbReference type="SAM" id="MobiDB-lite"/>
    </source>
</evidence>
<dbReference type="EMBL" id="OZ021739">
    <property type="protein sequence ID" value="CAK9322569.1"/>
    <property type="molecule type" value="Genomic_DNA"/>
</dbReference>
<evidence type="ECO:0000313" key="2">
    <source>
        <dbReference type="EMBL" id="CAK9322569.1"/>
    </source>
</evidence>
<feature type="region of interest" description="Disordered" evidence="1">
    <location>
        <begin position="88"/>
        <end position="110"/>
    </location>
</feature>
<gene>
    <name evidence="2" type="ORF">CITCOLO1_LOCUS14720</name>
</gene>
<protein>
    <submittedName>
        <fullName evidence="2">Uncharacterized protein</fullName>
    </submittedName>
</protein>
<evidence type="ECO:0000313" key="3">
    <source>
        <dbReference type="Proteomes" id="UP001642487"/>
    </source>
</evidence>
<organism evidence="2 3">
    <name type="scientific">Citrullus colocynthis</name>
    <name type="common">colocynth</name>
    <dbReference type="NCBI Taxonomy" id="252529"/>
    <lineage>
        <taxon>Eukaryota</taxon>
        <taxon>Viridiplantae</taxon>
        <taxon>Streptophyta</taxon>
        <taxon>Embryophyta</taxon>
        <taxon>Tracheophyta</taxon>
        <taxon>Spermatophyta</taxon>
        <taxon>Magnoliopsida</taxon>
        <taxon>eudicotyledons</taxon>
        <taxon>Gunneridae</taxon>
        <taxon>Pentapetalae</taxon>
        <taxon>rosids</taxon>
        <taxon>fabids</taxon>
        <taxon>Cucurbitales</taxon>
        <taxon>Cucurbitaceae</taxon>
        <taxon>Benincaseae</taxon>
        <taxon>Citrullus</taxon>
    </lineage>
</organism>